<gene>
    <name evidence="7" type="ORF">DSPE1174_LOCUS18920</name>
</gene>
<dbReference type="AlphaFoldDB" id="A0A7S2D2V7"/>
<dbReference type="GO" id="GO:0005992">
    <property type="term" value="P:trehalose biosynthetic process"/>
    <property type="evidence" value="ECO:0007669"/>
    <property type="project" value="UniProtKB-UniPathway"/>
</dbReference>
<evidence type="ECO:0000256" key="1">
    <source>
        <dbReference type="ARBA" id="ARBA00000500"/>
    </source>
</evidence>
<feature type="region of interest" description="Disordered" evidence="6">
    <location>
        <begin position="1"/>
        <end position="79"/>
    </location>
</feature>
<feature type="region of interest" description="Disordered" evidence="6">
    <location>
        <begin position="360"/>
        <end position="383"/>
    </location>
</feature>
<proteinExistence type="inferred from homology"/>
<dbReference type="CDD" id="cd01627">
    <property type="entry name" value="HAD_TPP"/>
    <property type="match status" value="1"/>
</dbReference>
<dbReference type="PANTHER" id="PTHR43768">
    <property type="entry name" value="TREHALOSE 6-PHOSPHATE PHOSPHATASE"/>
    <property type="match status" value="1"/>
</dbReference>
<dbReference type="NCBIfam" id="TIGR01484">
    <property type="entry name" value="HAD-SF-IIB"/>
    <property type="match status" value="1"/>
</dbReference>
<protein>
    <recommendedName>
        <fullName evidence="5">Trehalose 6-phosphate phosphatase</fullName>
        <ecNumber evidence="5">3.1.3.12</ecNumber>
    </recommendedName>
</protein>
<evidence type="ECO:0000256" key="2">
    <source>
        <dbReference type="ARBA" id="ARBA00005199"/>
    </source>
</evidence>
<evidence type="ECO:0000313" key="7">
    <source>
        <dbReference type="EMBL" id="CAD9442796.1"/>
    </source>
</evidence>
<comment type="catalytic activity">
    <reaction evidence="1 5">
        <text>alpha,alpha-trehalose 6-phosphate + H2O = alpha,alpha-trehalose + phosphate</text>
        <dbReference type="Rhea" id="RHEA:23420"/>
        <dbReference type="ChEBI" id="CHEBI:15377"/>
        <dbReference type="ChEBI" id="CHEBI:16551"/>
        <dbReference type="ChEBI" id="CHEBI:43474"/>
        <dbReference type="ChEBI" id="CHEBI:58429"/>
        <dbReference type="EC" id="3.1.3.12"/>
    </reaction>
</comment>
<dbReference type="InterPro" id="IPR003337">
    <property type="entry name" value="Trehalose_PPase"/>
</dbReference>
<evidence type="ECO:0000256" key="4">
    <source>
        <dbReference type="ARBA" id="ARBA00022801"/>
    </source>
</evidence>
<dbReference type="InterPro" id="IPR036412">
    <property type="entry name" value="HAD-like_sf"/>
</dbReference>
<dbReference type="GO" id="GO:0004805">
    <property type="term" value="F:trehalose-phosphatase activity"/>
    <property type="evidence" value="ECO:0007669"/>
    <property type="project" value="UniProtKB-EC"/>
</dbReference>
<accession>A0A7S2D2V7</accession>
<feature type="compositionally biased region" description="Polar residues" evidence="6">
    <location>
        <begin position="37"/>
        <end position="62"/>
    </location>
</feature>
<dbReference type="Gene3D" id="3.40.50.1000">
    <property type="entry name" value="HAD superfamily/HAD-like"/>
    <property type="match status" value="1"/>
</dbReference>
<sequence length="383" mass="41688">MQTETRTAAMSAPLSSGVPSLLAPTLPSEAVPPETLPSDSVPSEIPLSTSQEAVENTTSGIQTIPGGNDTSDGLTCAGQADPDLQELSQKKNALDQWQQIRESMAGKRPVVFLDYDGTLSPIVKEPDRAFMKDTMRPVLQKVASMFTTAIVTGRSREKVYQFVQLDDVYYAGSHGFDISGPLKHPISCQVADGFRPLLKRAVEDFEETIAKRIQGAEIEDNKFALSVHYRNVSPELIPEVHAAVNAYIADESSLELRHGKMVLEVRPKVSWNKGSAVVWILKALGLDQSEDVFPLYLGDDMTDEDAFLALRSMNNSGIGILVREQGDKERVAGTAANYLLRNPDEVQEFLECLSQHEEAPLASLPEPPAAASSVVLPQPVSSE</sequence>
<dbReference type="NCBIfam" id="TIGR00685">
    <property type="entry name" value="T6PP"/>
    <property type="match status" value="1"/>
</dbReference>
<feature type="compositionally biased region" description="Polar residues" evidence="6">
    <location>
        <begin position="1"/>
        <end position="18"/>
    </location>
</feature>
<dbReference type="InterPro" id="IPR006379">
    <property type="entry name" value="HAD-SF_hydro_IIB"/>
</dbReference>
<dbReference type="UniPathway" id="UPA00299"/>
<dbReference type="PANTHER" id="PTHR43768:SF3">
    <property type="entry name" value="TREHALOSE 6-PHOSPHATE PHOSPHATASE"/>
    <property type="match status" value="1"/>
</dbReference>
<keyword evidence="4 5" id="KW-0378">Hydrolase</keyword>
<evidence type="ECO:0000256" key="6">
    <source>
        <dbReference type="SAM" id="MobiDB-lite"/>
    </source>
</evidence>
<evidence type="ECO:0000256" key="5">
    <source>
        <dbReference type="RuleBase" id="RU361117"/>
    </source>
</evidence>
<name>A0A7S2D2V7_9STRA</name>
<dbReference type="InterPro" id="IPR023214">
    <property type="entry name" value="HAD_sf"/>
</dbReference>
<organism evidence="7">
    <name type="scientific">Octactis speculum</name>
    <dbReference type="NCBI Taxonomy" id="3111310"/>
    <lineage>
        <taxon>Eukaryota</taxon>
        <taxon>Sar</taxon>
        <taxon>Stramenopiles</taxon>
        <taxon>Ochrophyta</taxon>
        <taxon>Dictyochophyceae</taxon>
        <taxon>Dictyochales</taxon>
        <taxon>Dictyochaceae</taxon>
        <taxon>Octactis</taxon>
    </lineage>
</organism>
<dbReference type="InterPro" id="IPR044651">
    <property type="entry name" value="OTSB-like"/>
</dbReference>
<dbReference type="SUPFAM" id="SSF56784">
    <property type="entry name" value="HAD-like"/>
    <property type="match status" value="1"/>
</dbReference>
<comment type="cofactor">
    <cofactor evidence="5">
        <name>a divalent metal cation</name>
        <dbReference type="ChEBI" id="CHEBI:60240"/>
    </cofactor>
</comment>
<comment type="function">
    <text evidence="5">Removes the phosphate from trehalose 6-phosphate to produce free trehalose.</text>
</comment>
<dbReference type="EC" id="3.1.3.12" evidence="5"/>
<evidence type="ECO:0000256" key="3">
    <source>
        <dbReference type="ARBA" id="ARBA00008770"/>
    </source>
</evidence>
<dbReference type="Gene3D" id="3.30.70.1020">
    <property type="entry name" value="Trehalose-6-phosphate phosphatase related protein, domain 2"/>
    <property type="match status" value="1"/>
</dbReference>
<reference evidence="7" key="1">
    <citation type="submission" date="2021-01" db="EMBL/GenBank/DDBJ databases">
        <authorList>
            <person name="Corre E."/>
            <person name="Pelletier E."/>
            <person name="Niang G."/>
            <person name="Scheremetjew M."/>
            <person name="Finn R."/>
            <person name="Kale V."/>
            <person name="Holt S."/>
            <person name="Cochrane G."/>
            <person name="Meng A."/>
            <person name="Brown T."/>
            <person name="Cohen L."/>
        </authorList>
    </citation>
    <scope>NUCLEOTIDE SEQUENCE</scope>
    <source>
        <strain evidence="7">CCMP1381</strain>
    </source>
</reference>
<comment type="similarity">
    <text evidence="3 5">Belongs to the trehalose phosphatase family.</text>
</comment>
<comment type="pathway">
    <text evidence="2 5">Glycan biosynthesis; trehalose biosynthesis.</text>
</comment>
<dbReference type="EMBL" id="HBGS01036542">
    <property type="protein sequence ID" value="CAD9442796.1"/>
    <property type="molecule type" value="Transcribed_RNA"/>
</dbReference>
<dbReference type="Pfam" id="PF02358">
    <property type="entry name" value="Trehalose_PPase"/>
    <property type="match status" value="1"/>
</dbReference>